<comment type="caution">
    <text evidence="2">The sequence shown here is derived from an EMBL/GenBank/DDBJ whole genome shotgun (WGS) entry which is preliminary data.</text>
</comment>
<dbReference type="InterPro" id="IPR031734">
    <property type="entry name" value="MBF2"/>
</dbReference>
<accession>A0AAV8YUQ6</accession>
<reference evidence="2" key="1">
    <citation type="journal article" date="2023" name="Insect Mol. Biol.">
        <title>Genome sequencing provides insights into the evolution of gene families encoding plant cell wall-degrading enzymes in longhorned beetles.</title>
        <authorList>
            <person name="Shin N.R."/>
            <person name="Okamura Y."/>
            <person name="Kirsch R."/>
            <person name="Pauchet Y."/>
        </authorList>
    </citation>
    <scope>NUCLEOTIDE SEQUENCE</scope>
    <source>
        <strain evidence="2">AMC_N1</strain>
    </source>
</reference>
<evidence type="ECO:0000313" key="3">
    <source>
        <dbReference type="Proteomes" id="UP001162162"/>
    </source>
</evidence>
<feature type="chain" id="PRO_5043888682" evidence="1">
    <location>
        <begin position="22"/>
        <end position="133"/>
    </location>
</feature>
<keyword evidence="3" id="KW-1185">Reference proteome</keyword>
<dbReference type="EMBL" id="JAPWTK010000036">
    <property type="protein sequence ID" value="KAJ8955770.1"/>
    <property type="molecule type" value="Genomic_DNA"/>
</dbReference>
<protein>
    <submittedName>
        <fullName evidence="2">Uncharacterized protein</fullName>
    </submittedName>
</protein>
<evidence type="ECO:0000313" key="2">
    <source>
        <dbReference type="EMBL" id="KAJ8955770.1"/>
    </source>
</evidence>
<gene>
    <name evidence="2" type="ORF">NQ318_008644</name>
</gene>
<dbReference type="Proteomes" id="UP001162162">
    <property type="component" value="Unassembled WGS sequence"/>
</dbReference>
<organism evidence="2 3">
    <name type="scientific">Aromia moschata</name>
    <dbReference type="NCBI Taxonomy" id="1265417"/>
    <lineage>
        <taxon>Eukaryota</taxon>
        <taxon>Metazoa</taxon>
        <taxon>Ecdysozoa</taxon>
        <taxon>Arthropoda</taxon>
        <taxon>Hexapoda</taxon>
        <taxon>Insecta</taxon>
        <taxon>Pterygota</taxon>
        <taxon>Neoptera</taxon>
        <taxon>Endopterygota</taxon>
        <taxon>Coleoptera</taxon>
        <taxon>Polyphaga</taxon>
        <taxon>Cucujiformia</taxon>
        <taxon>Chrysomeloidea</taxon>
        <taxon>Cerambycidae</taxon>
        <taxon>Cerambycinae</taxon>
        <taxon>Callichromatini</taxon>
        <taxon>Aromia</taxon>
    </lineage>
</organism>
<sequence length="133" mass="14777">MNRLIFILPIVAVVFMQCAYGTPPQVHGVRDDDDDDGTYEIISGNCSIALAADIIFTDHVHKLLIPFVQRNATSSWHGDQKIYCLEVLNEDSDNSTRGTAFVKEGGVGHTFVTIEMHSKTSHGMEFDIMVYGK</sequence>
<dbReference type="Pfam" id="PF15868">
    <property type="entry name" value="MBF2"/>
    <property type="match status" value="1"/>
</dbReference>
<keyword evidence="1" id="KW-0732">Signal</keyword>
<dbReference type="AlphaFoldDB" id="A0AAV8YUQ6"/>
<proteinExistence type="predicted"/>
<evidence type="ECO:0000256" key="1">
    <source>
        <dbReference type="SAM" id="SignalP"/>
    </source>
</evidence>
<name>A0AAV8YUQ6_9CUCU</name>
<feature type="signal peptide" evidence="1">
    <location>
        <begin position="1"/>
        <end position="21"/>
    </location>
</feature>